<sequence length="283" mass="30942">MLNRLFKTQAPLPEATIDWLFQGFAWALQGFGSDVFYRETILVEPSNRCFPGTGESVEEMAALILGHVKRYAGLDYLPCRVADHREFDPSAAALANMQQVMQGLHSGDAAVLTLLYEPQQVGNPNAMVANYAHALAYHLGSMAQAPAHCEEAQWPHLMELLAVYMGFGIMFVNTARPKVNVGCGSCGNPAMERKGAMDEMEVLYALAIFCVLKDVPAQQALPHLKAYLKPLLKKAIKDVAQRNDWLAQLRGIDCPARIRGQSMTAKPDQGSGGQTRLAGAPIE</sequence>
<evidence type="ECO:0000313" key="3">
    <source>
        <dbReference type="Proteomes" id="UP000055136"/>
    </source>
</evidence>
<feature type="region of interest" description="Disordered" evidence="1">
    <location>
        <begin position="262"/>
        <end position="283"/>
    </location>
</feature>
<protein>
    <submittedName>
        <fullName evidence="2">Uncharacterized protein</fullName>
    </submittedName>
</protein>
<organism evidence="2 3">
    <name type="scientific">Candidatus Tenderia electrophaga</name>
    <dbReference type="NCBI Taxonomy" id="1748243"/>
    <lineage>
        <taxon>Bacteria</taxon>
        <taxon>Pseudomonadati</taxon>
        <taxon>Pseudomonadota</taxon>
        <taxon>Gammaproteobacteria</taxon>
        <taxon>Candidatus Tenderiales</taxon>
        <taxon>Candidatus Tenderiaceae</taxon>
        <taxon>Candidatus Tenderia</taxon>
    </lineage>
</organism>
<evidence type="ECO:0000256" key="1">
    <source>
        <dbReference type="SAM" id="MobiDB-lite"/>
    </source>
</evidence>
<accession>A0A0S2TDV2</accession>
<dbReference type="Proteomes" id="UP000055136">
    <property type="component" value="Chromosome"/>
</dbReference>
<dbReference type="EMBL" id="CP013099">
    <property type="protein sequence ID" value="ALP53328.1"/>
    <property type="molecule type" value="Genomic_DNA"/>
</dbReference>
<keyword evidence="3" id="KW-1185">Reference proteome</keyword>
<name>A0A0S2TDV2_9GAMM</name>
<evidence type="ECO:0000313" key="2">
    <source>
        <dbReference type="EMBL" id="ALP53328.1"/>
    </source>
</evidence>
<reference evidence="2" key="1">
    <citation type="submission" date="2015-10" db="EMBL/GenBank/DDBJ databases">
        <title>Description of Candidatus Tenderia electrophaga gen. nov, sp. nov., an Uncultivated Electroautotroph from a Biocathode Enrichment.</title>
        <authorList>
            <person name="Eddie B.J."/>
            <person name="Malanoski A.P."/>
            <person name="Wang Z."/>
            <person name="Hall R.J."/>
            <person name="Oh S.D."/>
            <person name="Heiner C."/>
            <person name="Lin B."/>
            <person name="Strycharz-Glaven S.M."/>
        </authorList>
    </citation>
    <scope>NUCLEOTIDE SEQUENCE [LARGE SCALE GENOMIC DNA]</scope>
    <source>
        <strain evidence="2">NRL1</strain>
    </source>
</reference>
<dbReference type="KEGG" id="tee:Tel_09270"/>
<dbReference type="STRING" id="1748243.Tel_09270"/>
<dbReference type="AlphaFoldDB" id="A0A0S2TDV2"/>
<gene>
    <name evidence="2" type="ORF">Tel_09270</name>
</gene>
<proteinExistence type="predicted"/>